<sequence length="76" mass="8849">MVLKKYGILVMTNLESMRNECISTILHTTLQIAEDVTNKKFSMKPEYKIIGDESYEWVNYAIKDEESLICITEDKV</sequence>
<dbReference type="EMBL" id="BEXD01000920">
    <property type="protein sequence ID" value="GBB91125.1"/>
    <property type="molecule type" value="Genomic_DNA"/>
</dbReference>
<dbReference type="EMBL" id="BLAL01000034">
    <property type="protein sequence ID" value="GES77987.1"/>
    <property type="molecule type" value="Genomic_DNA"/>
</dbReference>
<comment type="caution">
    <text evidence="1">The sequence shown here is derived from an EMBL/GenBank/DDBJ whole genome shotgun (WGS) entry which is preliminary data.</text>
</comment>
<dbReference type="AlphaFoldDB" id="A0A2Z6QNJ2"/>
<dbReference type="OrthoDB" id="2341968at2759"/>
<accession>A0A2Z6QNJ2</accession>
<reference evidence="1 3" key="1">
    <citation type="submission" date="2017-11" db="EMBL/GenBank/DDBJ databases">
        <title>The genome of Rhizophagus clarus HR1 reveals common genetic basis of auxotrophy among arbuscular mycorrhizal fungi.</title>
        <authorList>
            <person name="Kobayashi Y."/>
        </authorList>
    </citation>
    <scope>NUCLEOTIDE SEQUENCE [LARGE SCALE GENOMIC DNA]</scope>
    <source>
        <strain evidence="1 3">HR1</strain>
    </source>
</reference>
<protein>
    <submittedName>
        <fullName evidence="1">Uncharacterized protein</fullName>
    </submittedName>
</protein>
<organism evidence="1 3">
    <name type="scientific">Rhizophagus clarus</name>
    <dbReference type="NCBI Taxonomy" id="94130"/>
    <lineage>
        <taxon>Eukaryota</taxon>
        <taxon>Fungi</taxon>
        <taxon>Fungi incertae sedis</taxon>
        <taxon>Mucoromycota</taxon>
        <taxon>Glomeromycotina</taxon>
        <taxon>Glomeromycetes</taxon>
        <taxon>Glomerales</taxon>
        <taxon>Glomeraceae</taxon>
        <taxon>Rhizophagus</taxon>
    </lineage>
</organism>
<proteinExistence type="predicted"/>
<evidence type="ECO:0000313" key="2">
    <source>
        <dbReference type="EMBL" id="GES77987.1"/>
    </source>
</evidence>
<gene>
    <name evidence="2" type="ORF">RCL2_000531000</name>
    <name evidence="1" type="ORF">RclHR1_18260002</name>
</gene>
<dbReference type="Proteomes" id="UP000247702">
    <property type="component" value="Unassembled WGS sequence"/>
</dbReference>
<dbReference type="Proteomes" id="UP000615446">
    <property type="component" value="Unassembled WGS sequence"/>
</dbReference>
<evidence type="ECO:0000313" key="3">
    <source>
        <dbReference type="Proteomes" id="UP000247702"/>
    </source>
</evidence>
<keyword evidence="3" id="KW-1185">Reference proteome</keyword>
<evidence type="ECO:0000313" key="1">
    <source>
        <dbReference type="EMBL" id="GBB91125.1"/>
    </source>
</evidence>
<name>A0A2Z6QNJ2_9GLOM</name>
<reference evidence="2" key="2">
    <citation type="submission" date="2019-10" db="EMBL/GenBank/DDBJ databases">
        <title>Conservation and host-specific expression of non-tandemly repeated heterogenous ribosome RNA gene in arbuscular mycorrhizal fungi.</title>
        <authorList>
            <person name="Maeda T."/>
            <person name="Kobayashi Y."/>
            <person name="Nakagawa T."/>
            <person name="Ezawa T."/>
            <person name="Yamaguchi K."/>
            <person name="Bino T."/>
            <person name="Nishimoto Y."/>
            <person name="Shigenobu S."/>
            <person name="Kawaguchi M."/>
        </authorList>
    </citation>
    <scope>NUCLEOTIDE SEQUENCE</scope>
    <source>
        <strain evidence="2">HR1</strain>
    </source>
</reference>